<dbReference type="InterPro" id="IPR014905">
    <property type="entry name" value="HIRAN"/>
</dbReference>
<keyword evidence="1" id="KW-0479">Metal-binding</keyword>
<keyword evidence="5" id="KW-1185">Reference proteome</keyword>
<keyword evidence="2" id="KW-0378">Hydrolase</keyword>
<dbReference type="Proteomes" id="UP000189857">
    <property type="component" value="Unassembled WGS sequence"/>
</dbReference>
<dbReference type="Gene3D" id="3.30.70.2330">
    <property type="match status" value="1"/>
</dbReference>
<evidence type="ECO:0000313" key="4">
    <source>
        <dbReference type="EMBL" id="SJZ45463.1"/>
    </source>
</evidence>
<evidence type="ECO:0000259" key="3">
    <source>
        <dbReference type="SMART" id="SM00910"/>
    </source>
</evidence>
<reference evidence="4 5" key="1">
    <citation type="submission" date="2017-02" db="EMBL/GenBank/DDBJ databases">
        <authorList>
            <person name="Peterson S.W."/>
        </authorList>
    </citation>
    <scope>NUCLEOTIDE SEQUENCE [LARGE SCALE GENOMIC DNA]</scope>
    <source>
        <strain evidence="4 5">ATCC 17233</strain>
    </source>
</reference>
<feature type="domain" description="HIRAN" evidence="3">
    <location>
        <begin position="1"/>
        <end position="99"/>
    </location>
</feature>
<dbReference type="AlphaFoldDB" id="A0A1T4KSV9"/>
<gene>
    <name evidence="4" type="ORF">SAMN02745110_00551</name>
</gene>
<evidence type="ECO:0000256" key="1">
    <source>
        <dbReference type="ARBA" id="ARBA00022723"/>
    </source>
</evidence>
<proteinExistence type="predicted"/>
<organism evidence="4 5">
    <name type="scientific">Eubacterium ruminantium</name>
    <dbReference type="NCBI Taxonomy" id="42322"/>
    <lineage>
        <taxon>Bacteria</taxon>
        <taxon>Bacillati</taxon>
        <taxon>Bacillota</taxon>
        <taxon>Clostridia</taxon>
        <taxon>Eubacteriales</taxon>
        <taxon>Eubacteriaceae</taxon>
        <taxon>Eubacterium</taxon>
    </lineage>
</organism>
<dbReference type="GO" id="GO:0003676">
    <property type="term" value="F:nucleic acid binding"/>
    <property type="evidence" value="ECO:0007669"/>
    <property type="project" value="InterPro"/>
</dbReference>
<dbReference type="OrthoDB" id="2988931at2"/>
<name>A0A1T4KSV9_9FIRM</name>
<sequence>MKTIYFTITGMNYYYGTDVVKKGSKVELIKEPDNKYDKEAILVKVDGLGAIGHVANSVNTVLGESYSAGRIYDRFKKRAKGKVVVVTERGAVCELKVEK</sequence>
<evidence type="ECO:0000313" key="5">
    <source>
        <dbReference type="Proteomes" id="UP000189857"/>
    </source>
</evidence>
<dbReference type="GO" id="GO:0016818">
    <property type="term" value="F:hydrolase activity, acting on acid anhydrides, in phosphorus-containing anhydrides"/>
    <property type="evidence" value="ECO:0007669"/>
    <property type="project" value="InterPro"/>
</dbReference>
<dbReference type="Pfam" id="PF08797">
    <property type="entry name" value="HIRAN"/>
    <property type="match status" value="1"/>
</dbReference>
<dbReference type="SMART" id="SM00910">
    <property type="entry name" value="HIRAN"/>
    <property type="match status" value="1"/>
</dbReference>
<dbReference type="RefSeq" id="WP_078786215.1">
    <property type="nucleotide sequence ID" value="NZ_CAJOJK010000030.1"/>
</dbReference>
<dbReference type="GO" id="GO:0008270">
    <property type="term" value="F:zinc ion binding"/>
    <property type="evidence" value="ECO:0007669"/>
    <property type="project" value="InterPro"/>
</dbReference>
<evidence type="ECO:0000256" key="2">
    <source>
        <dbReference type="ARBA" id="ARBA00022801"/>
    </source>
</evidence>
<dbReference type="EMBL" id="FUXA01000004">
    <property type="protein sequence ID" value="SJZ45463.1"/>
    <property type="molecule type" value="Genomic_DNA"/>
</dbReference>
<accession>A0A1T4KSV9</accession>
<protein>
    <submittedName>
        <fullName evidence="4">HIRAN domain-containing protein</fullName>
    </submittedName>
</protein>